<organism evidence="9 10">
    <name type="scientific">Lithohypha guttulata</name>
    <dbReference type="NCBI Taxonomy" id="1690604"/>
    <lineage>
        <taxon>Eukaryota</taxon>
        <taxon>Fungi</taxon>
        <taxon>Dikarya</taxon>
        <taxon>Ascomycota</taxon>
        <taxon>Pezizomycotina</taxon>
        <taxon>Eurotiomycetes</taxon>
        <taxon>Chaetothyriomycetidae</taxon>
        <taxon>Chaetothyriales</taxon>
        <taxon>Trichomeriaceae</taxon>
        <taxon>Lithohypha</taxon>
    </lineage>
</organism>
<proteinExistence type="predicted"/>
<feature type="transmembrane region" description="Helical" evidence="7">
    <location>
        <begin position="104"/>
        <end position="123"/>
    </location>
</feature>
<evidence type="ECO:0000256" key="3">
    <source>
        <dbReference type="ARBA" id="ARBA00022692"/>
    </source>
</evidence>
<dbReference type="Gene3D" id="1.20.1250.20">
    <property type="entry name" value="MFS general substrate transporter like domains"/>
    <property type="match status" value="2"/>
</dbReference>
<accession>A0ABR0KK75</accession>
<evidence type="ECO:0000256" key="5">
    <source>
        <dbReference type="ARBA" id="ARBA00023136"/>
    </source>
</evidence>
<feature type="transmembrane region" description="Helical" evidence="7">
    <location>
        <begin position="75"/>
        <end position="92"/>
    </location>
</feature>
<dbReference type="SUPFAM" id="SSF103473">
    <property type="entry name" value="MFS general substrate transporter"/>
    <property type="match status" value="1"/>
</dbReference>
<feature type="transmembrane region" description="Helical" evidence="7">
    <location>
        <begin position="371"/>
        <end position="391"/>
    </location>
</feature>
<reference evidence="9 10" key="1">
    <citation type="submission" date="2023-08" db="EMBL/GenBank/DDBJ databases">
        <title>Black Yeasts Isolated from many extreme environments.</title>
        <authorList>
            <person name="Coleine C."/>
            <person name="Stajich J.E."/>
            <person name="Selbmann L."/>
        </authorList>
    </citation>
    <scope>NUCLEOTIDE SEQUENCE [LARGE SCALE GENOMIC DNA]</scope>
    <source>
        <strain evidence="9 10">CCFEE 5885</strain>
    </source>
</reference>
<feature type="transmembrane region" description="Helical" evidence="7">
    <location>
        <begin position="194"/>
        <end position="213"/>
    </location>
</feature>
<evidence type="ECO:0000256" key="7">
    <source>
        <dbReference type="SAM" id="Phobius"/>
    </source>
</evidence>
<keyword evidence="4 7" id="KW-1133">Transmembrane helix</keyword>
<dbReference type="EMBL" id="JAVRRG010000012">
    <property type="protein sequence ID" value="KAK5098991.1"/>
    <property type="molecule type" value="Genomic_DNA"/>
</dbReference>
<evidence type="ECO:0000256" key="4">
    <source>
        <dbReference type="ARBA" id="ARBA00022989"/>
    </source>
</evidence>
<evidence type="ECO:0000256" key="1">
    <source>
        <dbReference type="ARBA" id="ARBA00004141"/>
    </source>
</evidence>
<comment type="subcellular location">
    <subcellularLocation>
        <location evidence="1">Membrane</location>
        <topology evidence="1">Multi-pass membrane protein</topology>
    </subcellularLocation>
</comment>
<keyword evidence="10" id="KW-1185">Reference proteome</keyword>
<evidence type="ECO:0000313" key="9">
    <source>
        <dbReference type="EMBL" id="KAK5098991.1"/>
    </source>
</evidence>
<dbReference type="InterPro" id="IPR010573">
    <property type="entry name" value="MFS_Str1/Tri12-like"/>
</dbReference>
<keyword evidence="5 7" id="KW-0472">Membrane</keyword>
<protein>
    <recommendedName>
        <fullName evidence="8">Major facilitator superfamily (MFS) profile domain-containing protein</fullName>
    </recommendedName>
</protein>
<dbReference type="PANTHER" id="PTHR23501:SF195">
    <property type="entry name" value="PEP5"/>
    <property type="match status" value="1"/>
</dbReference>
<feature type="compositionally biased region" description="Basic and acidic residues" evidence="6">
    <location>
        <begin position="1"/>
        <end position="13"/>
    </location>
</feature>
<dbReference type="InterPro" id="IPR036259">
    <property type="entry name" value="MFS_trans_sf"/>
</dbReference>
<sequence length="585" mass="63572">MEEKQHNNVHELESGPAAENAPAISPDNQEAKVTLKTWIVTLILSWGYGLSFIPVPVFAAVGVEIATDFGDVNKSNWFISSWVISITIAFMIAGANTDMLGRRWFLIMGQVICFIGHLITATAQSNTQIIAGMAIEGFGAALCQMAAFALPELLPNKWRHSGVVLADQVGVYFTIIIIPITARYGYYAANWRGNFYSAAALQALSAVGLYFMYYPPAHPLGIPFSTAIKELDYLGMFLFTAGALPVLIGIVYSATYAAASPRVVATLVVGFVFLALFALWETYGTAKHPLTPPRVFKRSYGRDFTAPCIALAIINMFYYSSSIVWPSAIASFYTIGGLPWQKAALLSIPQGLAITVGALGLTYFGSKIRHWQWQQTISVTVMVIFGSLLALCTPDNFGLMCTFVVLSLFGYGWAIYLCIAFTQMGVPQEELGISGGLSGCVRFAGGSIAQAVYLTVMQNDIAKKTPIYVTQAALNAGVPQGSITQLLTELTDHKQLMADFGAEVVAAVGYAQQLAIAHGIKMVALTSMGFGIVGIIACLCCKDVDAKMNNQVNIRRTVIKRFILTSKQIEVFLENDRFADRNKHH</sequence>
<evidence type="ECO:0000256" key="2">
    <source>
        <dbReference type="ARBA" id="ARBA00022448"/>
    </source>
</evidence>
<dbReference type="Proteomes" id="UP001345013">
    <property type="component" value="Unassembled WGS sequence"/>
</dbReference>
<evidence type="ECO:0000313" key="10">
    <source>
        <dbReference type="Proteomes" id="UP001345013"/>
    </source>
</evidence>
<keyword evidence="2" id="KW-0813">Transport</keyword>
<evidence type="ECO:0000259" key="8">
    <source>
        <dbReference type="PROSITE" id="PS50850"/>
    </source>
</evidence>
<name>A0ABR0KK75_9EURO</name>
<feature type="domain" description="Major facilitator superfamily (MFS) profile" evidence="8">
    <location>
        <begin position="40"/>
        <end position="527"/>
    </location>
</feature>
<dbReference type="Pfam" id="PF06609">
    <property type="entry name" value="TRI12"/>
    <property type="match status" value="1"/>
</dbReference>
<comment type="caution">
    <text evidence="9">The sequence shown here is derived from an EMBL/GenBank/DDBJ whole genome shotgun (WGS) entry which is preliminary data.</text>
</comment>
<feature type="transmembrane region" description="Helical" evidence="7">
    <location>
        <begin position="162"/>
        <end position="182"/>
    </location>
</feature>
<feature type="transmembrane region" description="Helical" evidence="7">
    <location>
        <begin position="263"/>
        <end position="283"/>
    </location>
</feature>
<dbReference type="InterPro" id="IPR020846">
    <property type="entry name" value="MFS_dom"/>
</dbReference>
<feature type="transmembrane region" description="Helical" evidence="7">
    <location>
        <begin position="304"/>
        <end position="325"/>
    </location>
</feature>
<feature type="transmembrane region" description="Helical" evidence="7">
    <location>
        <begin position="345"/>
        <end position="364"/>
    </location>
</feature>
<feature type="transmembrane region" description="Helical" evidence="7">
    <location>
        <begin position="397"/>
        <end position="419"/>
    </location>
</feature>
<feature type="region of interest" description="Disordered" evidence="6">
    <location>
        <begin position="1"/>
        <end position="24"/>
    </location>
</feature>
<feature type="transmembrane region" description="Helical" evidence="7">
    <location>
        <begin position="233"/>
        <end position="257"/>
    </location>
</feature>
<dbReference type="PROSITE" id="PS50850">
    <property type="entry name" value="MFS"/>
    <property type="match status" value="1"/>
</dbReference>
<dbReference type="PANTHER" id="PTHR23501">
    <property type="entry name" value="MAJOR FACILITATOR SUPERFAMILY"/>
    <property type="match status" value="1"/>
</dbReference>
<keyword evidence="3 7" id="KW-0812">Transmembrane</keyword>
<gene>
    <name evidence="9" type="ORF">LTR24_001619</name>
</gene>
<evidence type="ECO:0000256" key="6">
    <source>
        <dbReference type="SAM" id="MobiDB-lite"/>
    </source>
</evidence>
<feature type="transmembrane region" description="Helical" evidence="7">
    <location>
        <begin position="38"/>
        <end position="63"/>
    </location>
</feature>